<evidence type="ECO:0000256" key="1">
    <source>
        <dbReference type="SAM" id="Phobius"/>
    </source>
</evidence>
<keyword evidence="1" id="KW-0472">Membrane</keyword>
<feature type="transmembrane region" description="Helical" evidence="1">
    <location>
        <begin position="59"/>
        <end position="79"/>
    </location>
</feature>
<protein>
    <submittedName>
        <fullName evidence="2">NADH dehydrogenase subunit 2</fullName>
    </submittedName>
</protein>
<organism evidence="2">
    <name type="scientific">Heligmosomoides polygyrus</name>
    <name type="common">Parasitic roundworm</name>
    <dbReference type="NCBI Taxonomy" id="6339"/>
    <lineage>
        <taxon>Eukaryota</taxon>
        <taxon>Metazoa</taxon>
        <taxon>Ecdysozoa</taxon>
        <taxon>Nematoda</taxon>
        <taxon>Chromadorea</taxon>
        <taxon>Rhabditida</taxon>
        <taxon>Rhabditina</taxon>
        <taxon>Rhabditomorpha</taxon>
        <taxon>Strongyloidea</taxon>
        <taxon>Heligmosomidae</taxon>
        <taxon>Heligmosomoides</taxon>
    </lineage>
</organism>
<feature type="transmembrane region" description="Helical" evidence="1">
    <location>
        <begin position="198"/>
        <end position="222"/>
    </location>
</feature>
<name>A0A1E1GIP1_HELPZ</name>
<feature type="transmembrane region" description="Helical" evidence="1">
    <location>
        <begin position="161"/>
        <end position="186"/>
    </location>
</feature>
<keyword evidence="1" id="KW-0812">Transmembrane</keyword>
<keyword evidence="2" id="KW-0496">Mitochondrion</keyword>
<dbReference type="AlphaFoldDB" id="A0A1E1GIP1"/>
<feature type="transmembrane region" description="Helical" evidence="1">
    <location>
        <begin position="85"/>
        <end position="105"/>
    </location>
</feature>
<reference evidence="2" key="1">
    <citation type="submission" date="2016-10" db="EMBL/GenBank/DDBJ databases">
        <title>Complete mitochondrial genomes of 50 helminths species.</title>
        <authorList>
            <person name="Kikuchi T."/>
            <person name="Holroyd N."/>
            <person name="Berriman M."/>
        </authorList>
    </citation>
    <scope>NUCLEOTIDE SEQUENCE</scope>
</reference>
<sequence length="281" mass="33570">MLFFMFLLVFFLSLVSMLMNNVLVWWSIFLLMTLLFVMLNKSMMSYSGLFNYFVLQESLGLVFLLFSFGWMQLFIILFKVGVAPLHFWIFNVMNSVFGFNLMWFLTFQKLPFLLVLLQFMLSNMIFVLVLGLLMCMIQMLLTKSYKNLLILSSTESFNWVLMGFIMSFFNVFLIFLYYFFIMLYLIPKYELMSFKGFLGWETMLVFMNLPFSVSFFVKIFALTEMLKIYDLVVLLLLFMMFLSVLSLSFWLVNLSVKNLMDYKYSKSLYFFVLPMMMLVLL</sequence>
<proteinExistence type="predicted"/>
<feature type="transmembrane region" description="Helical" evidence="1">
    <location>
        <begin position="228"/>
        <end position="252"/>
    </location>
</feature>
<gene>
    <name evidence="2" type="primary">ND2</name>
</gene>
<feature type="transmembrane region" description="Helical" evidence="1">
    <location>
        <begin position="112"/>
        <end position="141"/>
    </location>
</feature>
<feature type="transmembrane region" description="Helical" evidence="1">
    <location>
        <begin position="6"/>
        <end position="39"/>
    </location>
</feature>
<geneLocation type="mitochondrion" evidence="2"/>
<evidence type="ECO:0000313" key="2">
    <source>
        <dbReference type="EMBL" id="BAV82748.1"/>
    </source>
</evidence>
<accession>A0A1E1GIP1</accession>
<keyword evidence="1" id="KW-1133">Transmembrane helix</keyword>
<dbReference type="EMBL" id="AP017688">
    <property type="protein sequence ID" value="BAV82748.1"/>
    <property type="molecule type" value="Genomic_DNA"/>
</dbReference>